<dbReference type="Proteomes" id="UP000619743">
    <property type="component" value="Unassembled WGS sequence"/>
</dbReference>
<keyword evidence="5 12" id="KW-0813">Transport</keyword>
<keyword evidence="14" id="KW-1185">Reference proteome</keyword>
<comment type="subcellular location">
    <subcellularLocation>
        <location evidence="2 12">Cell inner membrane</location>
        <topology evidence="2 12">Single-pass membrane protein</topology>
    </subcellularLocation>
</comment>
<keyword evidence="11 12" id="KW-0472">Membrane</keyword>
<dbReference type="PANTHER" id="PTHR37531:SF1">
    <property type="entry name" value="HEME EXPORTER PROTEIN D"/>
    <property type="match status" value="1"/>
</dbReference>
<keyword evidence="9 12" id="KW-0201">Cytochrome c-type biogenesis</keyword>
<evidence type="ECO:0000256" key="1">
    <source>
        <dbReference type="ARBA" id="ARBA00002442"/>
    </source>
</evidence>
<dbReference type="GO" id="GO:0017004">
    <property type="term" value="P:cytochrome complex assembly"/>
    <property type="evidence" value="ECO:0007669"/>
    <property type="project" value="UniProtKB-KW"/>
</dbReference>
<evidence type="ECO:0000256" key="8">
    <source>
        <dbReference type="ARBA" id="ARBA00022692"/>
    </source>
</evidence>
<dbReference type="GO" id="GO:1903607">
    <property type="term" value="P:cytochrome c biosynthetic process"/>
    <property type="evidence" value="ECO:0007669"/>
    <property type="project" value="TreeGrafter"/>
</dbReference>
<evidence type="ECO:0000313" key="13">
    <source>
        <dbReference type="EMBL" id="GGA78325.1"/>
    </source>
</evidence>
<dbReference type="GO" id="GO:0015886">
    <property type="term" value="P:heme transport"/>
    <property type="evidence" value="ECO:0007669"/>
    <property type="project" value="InterPro"/>
</dbReference>
<dbReference type="AlphaFoldDB" id="A0A8J2U562"/>
<dbReference type="OrthoDB" id="9815607at2"/>
<evidence type="ECO:0000256" key="6">
    <source>
        <dbReference type="ARBA" id="ARBA00022475"/>
    </source>
</evidence>
<comment type="caution">
    <text evidence="13">The sequence shown here is derived from an EMBL/GenBank/DDBJ whole genome shotgun (WGS) entry which is preliminary data.</text>
</comment>
<keyword evidence="7 12" id="KW-0997">Cell inner membrane</keyword>
<dbReference type="EMBL" id="BMDX01000009">
    <property type="protein sequence ID" value="GGA78325.1"/>
    <property type="molecule type" value="Genomic_DNA"/>
</dbReference>
<sequence length="68" mass="8065">MAFDSFAEFLQMGKHGFYVWLSYGVGLGALLLLWWHCWSTRRKIVAGIKEFEARRQRRKTSKTTERVL</sequence>
<keyword evidence="6 12" id="KW-1003">Cell membrane</keyword>
<dbReference type="InterPro" id="IPR052075">
    <property type="entry name" value="Heme_exporter_D"/>
</dbReference>
<reference evidence="14" key="1">
    <citation type="journal article" date="2019" name="Int. J. Syst. Evol. Microbiol.">
        <title>The Global Catalogue of Microorganisms (GCM) 10K type strain sequencing project: providing services to taxonomists for standard genome sequencing and annotation.</title>
        <authorList>
            <consortium name="The Broad Institute Genomics Platform"/>
            <consortium name="The Broad Institute Genome Sequencing Center for Infectious Disease"/>
            <person name="Wu L."/>
            <person name="Ma J."/>
        </authorList>
    </citation>
    <scope>NUCLEOTIDE SEQUENCE [LARGE SCALE GENOMIC DNA]</scope>
    <source>
        <strain evidence="14">CGMCC 1.10130</strain>
    </source>
</reference>
<protein>
    <recommendedName>
        <fullName evidence="4 12">Heme exporter protein D</fullName>
    </recommendedName>
</protein>
<evidence type="ECO:0000256" key="11">
    <source>
        <dbReference type="ARBA" id="ARBA00023136"/>
    </source>
</evidence>
<comment type="similarity">
    <text evidence="3 12">Belongs to the CcmD/CycX/HelD family.</text>
</comment>
<dbReference type="Pfam" id="PF04995">
    <property type="entry name" value="CcmD"/>
    <property type="match status" value="1"/>
</dbReference>
<evidence type="ECO:0000256" key="9">
    <source>
        <dbReference type="ARBA" id="ARBA00022748"/>
    </source>
</evidence>
<accession>A0A8J2U562</accession>
<keyword evidence="8 12" id="KW-0812">Transmembrane</keyword>
<proteinExistence type="inferred from homology"/>
<comment type="function">
    <text evidence="1 12">Required for the export of heme to the periplasm for the biogenesis of c-type cytochromes.</text>
</comment>
<feature type="transmembrane region" description="Helical" evidence="12">
    <location>
        <begin position="17"/>
        <end position="35"/>
    </location>
</feature>
<evidence type="ECO:0000256" key="4">
    <source>
        <dbReference type="ARBA" id="ARBA00016461"/>
    </source>
</evidence>
<dbReference type="NCBIfam" id="TIGR03141">
    <property type="entry name" value="cytochro_ccmD"/>
    <property type="match status" value="1"/>
</dbReference>
<evidence type="ECO:0000256" key="7">
    <source>
        <dbReference type="ARBA" id="ARBA00022519"/>
    </source>
</evidence>
<evidence type="ECO:0000256" key="2">
    <source>
        <dbReference type="ARBA" id="ARBA00004377"/>
    </source>
</evidence>
<evidence type="ECO:0000256" key="3">
    <source>
        <dbReference type="ARBA" id="ARBA00008741"/>
    </source>
</evidence>
<evidence type="ECO:0000313" key="14">
    <source>
        <dbReference type="Proteomes" id="UP000619743"/>
    </source>
</evidence>
<keyword evidence="10 12" id="KW-1133">Transmembrane helix</keyword>
<dbReference type="PANTHER" id="PTHR37531">
    <property type="entry name" value="HEME EXPORTER PROTEIN D"/>
    <property type="match status" value="1"/>
</dbReference>
<gene>
    <name evidence="13" type="ORF">GCM10011369_20270</name>
</gene>
<organism evidence="13 14">
    <name type="scientific">Neiella marina</name>
    <dbReference type="NCBI Taxonomy" id="508461"/>
    <lineage>
        <taxon>Bacteria</taxon>
        <taxon>Pseudomonadati</taxon>
        <taxon>Pseudomonadota</taxon>
        <taxon>Gammaproteobacteria</taxon>
        <taxon>Alteromonadales</taxon>
        <taxon>Echinimonadaceae</taxon>
        <taxon>Neiella</taxon>
    </lineage>
</organism>
<dbReference type="GO" id="GO:0005886">
    <property type="term" value="C:plasma membrane"/>
    <property type="evidence" value="ECO:0007669"/>
    <property type="project" value="UniProtKB-SubCell"/>
</dbReference>
<evidence type="ECO:0000256" key="12">
    <source>
        <dbReference type="RuleBase" id="RU363101"/>
    </source>
</evidence>
<dbReference type="InterPro" id="IPR007078">
    <property type="entry name" value="Haem_export_protD_CcmD"/>
</dbReference>
<evidence type="ECO:0000256" key="5">
    <source>
        <dbReference type="ARBA" id="ARBA00022448"/>
    </source>
</evidence>
<evidence type="ECO:0000256" key="10">
    <source>
        <dbReference type="ARBA" id="ARBA00022989"/>
    </source>
</evidence>
<name>A0A8J2U562_9GAMM</name>